<protein>
    <submittedName>
        <fullName evidence="2">N-acetyltransferase</fullName>
    </submittedName>
    <submittedName>
        <fullName evidence="3">Spermidine N(1)-acetyltransferase</fullName>
        <ecNumber evidence="3">2.3.1.57</ecNumber>
    </submittedName>
</protein>
<evidence type="ECO:0000313" key="4">
    <source>
        <dbReference type="Proteomes" id="UP000240506"/>
    </source>
</evidence>
<dbReference type="PROSITE" id="PS51186">
    <property type="entry name" value="GNAT"/>
    <property type="match status" value="1"/>
</dbReference>
<dbReference type="EMBL" id="PYSG01000002">
    <property type="protein sequence ID" value="PTA49888.1"/>
    <property type="molecule type" value="Genomic_DNA"/>
</dbReference>
<name>A0A1N6WEA8_9GAMM</name>
<dbReference type="GO" id="GO:0004145">
    <property type="term" value="F:diamine N-acetyltransferase activity"/>
    <property type="evidence" value="ECO:0007669"/>
    <property type="project" value="UniProtKB-EC"/>
</dbReference>
<reference evidence="2 4" key="1">
    <citation type="submission" date="2018-03" db="EMBL/GenBank/DDBJ databases">
        <authorList>
            <person name="Dailey F.E."/>
        </authorList>
    </citation>
    <scope>NUCLEOTIDE SEQUENCE [LARGE SCALE GENOMIC DNA]</scope>
    <source>
        <strain evidence="2 4">CW7</strain>
    </source>
</reference>
<keyword evidence="3" id="KW-0808">Transferase</keyword>
<dbReference type="PANTHER" id="PTHR43792:SF1">
    <property type="entry name" value="N-ACETYLTRANSFERASE DOMAIN-CONTAINING PROTEIN"/>
    <property type="match status" value="1"/>
</dbReference>
<dbReference type="PANTHER" id="PTHR43792">
    <property type="entry name" value="GNAT FAMILY, PUTATIVE (AFU_ORTHOLOGUE AFUA_3G00765)-RELATED-RELATED"/>
    <property type="match status" value="1"/>
</dbReference>
<dbReference type="Proteomes" id="UP000255061">
    <property type="component" value="Unassembled WGS sequence"/>
</dbReference>
<gene>
    <name evidence="3" type="primary">speG</name>
    <name evidence="2" type="ORF">C9I43_04800</name>
    <name evidence="3" type="ORF">NCTC10736_00686</name>
</gene>
<feature type="domain" description="N-acetyltransferase" evidence="1">
    <location>
        <begin position="9"/>
        <end position="174"/>
    </location>
</feature>
<accession>A0A1N6WEA8</accession>
<dbReference type="Proteomes" id="UP000240506">
    <property type="component" value="Unassembled WGS sequence"/>
</dbReference>
<sequence>MLELYTDRLKLRSLQDSDWEHFYALHSDPEINRYVRVPESQVALRSKFDQRSDTWFYGSGDWLTLVIETVDTGQFIGLTGLYCQSLDEQRAEVGYLLAAEGHGKGYATESLRAVIDWACLSFNLHKFVGHCAKDNHASARVLEKCGFRLEGLLRQQFKIGENWLDECAYGLLADERRL</sequence>
<dbReference type="SUPFAM" id="SSF55729">
    <property type="entry name" value="Acyl-CoA N-acyltransferases (Nat)"/>
    <property type="match status" value="1"/>
</dbReference>
<reference evidence="2 4" key="2">
    <citation type="submission" date="2018-04" db="EMBL/GenBank/DDBJ databases">
        <title>Genomic sequence of a freshwater isolate of Shewanella morhuae.</title>
        <authorList>
            <person name="Castillo D.E."/>
            <person name="Gram L."/>
        </authorList>
    </citation>
    <scope>NUCLEOTIDE SEQUENCE [LARGE SCALE GENOMIC DNA]</scope>
    <source>
        <strain evidence="2 4">CW7</strain>
    </source>
</reference>
<evidence type="ECO:0000313" key="5">
    <source>
        <dbReference type="Proteomes" id="UP000255061"/>
    </source>
</evidence>
<evidence type="ECO:0000313" key="2">
    <source>
        <dbReference type="EMBL" id="PTA49888.1"/>
    </source>
</evidence>
<dbReference type="RefSeq" id="WP_076498242.1">
    <property type="nucleotide sequence ID" value="NZ_FTNN01000005.1"/>
</dbReference>
<dbReference type="STRING" id="365591.SAMN05421840_105130"/>
<dbReference type="InterPro" id="IPR016181">
    <property type="entry name" value="Acyl_CoA_acyltransferase"/>
</dbReference>
<proteinExistence type="predicted"/>
<dbReference type="Gene3D" id="3.40.630.30">
    <property type="match status" value="1"/>
</dbReference>
<dbReference type="OrthoDB" id="7852312at2"/>
<keyword evidence="4" id="KW-1185">Reference proteome</keyword>
<reference evidence="3 5" key="3">
    <citation type="submission" date="2018-06" db="EMBL/GenBank/DDBJ databases">
        <authorList>
            <consortium name="Pathogen Informatics"/>
            <person name="Doyle S."/>
        </authorList>
    </citation>
    <scope>NUCLEOTIDE SEQUENCE [LARGE SCALE GENOMIC DNA]</scope>
    <source>
        <strain evidence="3 5">NCTC10736</strain>
    </source>
</reference>
<dbReference type="EMBL" id="UGYV01000001">
    <property type="protein sequence ID" value="SUI63923.1"/>
    <property type="molecule type" value="Genomic_DNA"/>
</dbReference>
<dbReference type="EC" id="2.3.1.57" evidence="3"/>
<evidence type="ECO:0000259" key="1">
    <source>
        <dbReference type="PROSITE" id="PS51186"/>
    </source>
</evidence>
<evidence type="ECO:0000313" key="3">
    <source>
        <dbReference type="EMBL" id="SUI63923.1"/>
    </source>
</evidence>
<keyword evidence="3" id="KW-0012">Acyltransferase</keyword>
<dbReference type="AlphaFoldDB" id="A0A1N6WEA8"/>
<dbReference type="InterPro" id="IPR051531">
    <property type="entry name" value="N-acetyltransferase"/>
</dbReference>
<organism evidence="3 5">
    <name type="scientific">Shewanella morhuae</name>
    <dbReference type="NCBI Taxonomy" id="365591"/>
    <lineage>
        <taxon>Bacteria</taxon>
        <taxon>Pseudomonadati</taxon>
        <taxon>Pseudomonadota</taxon>
        <taxon>Gammaproteobacteria</taxon>
        <taxon>Alteromonadales</taxon>
        <taxon>Shewanellaceae</taxon>
        <taxon>Shewanella</taxon>
    </lineage>
</organism>
<dbReference type="InterPro" id="IPR000182">
    <property type="entry name" value="GNAT_dom"/>
</dbReference>
<dbReference type="Pfam" id="PF13302">
    <property type="entry name" value="Acetyltransf_3"/>
    <property type="match status" value="1"/>
</dbReference>
<accession>A0A379ZKY7</accession>